<gene>
    <name evidence="1" type="ORF">AALO_G00177130</name>
</gene>
<evidence type="ECO:0000313" key="1">
    <source>
        <dbReference type="EMBL" id="KAG5271209.1"/>
    </source>
</evidence>
<organism evidence="1 2">
    <name type="scientific">Alosa alosa</name>
    <name type="common">allis shad</name>
    <dbReference type="NCBI Taxonomy" id="278164"/>
    <lineage>
        <taxon>Eukaryota</taxon>
        <taxon>Metazoa</taxon>
        <taxon>Chordata</taxon>
        <taxon>Craniata</taxon>
        <taxon>Vertebrata</taxon>
        <taxon>Euteleostomi</taxon>
        <taxon>Actinopterygii</taxon>
        <taxon>Neopterygii</taxon>
        <taxon>Teleostei</taxon>
        <taxon>Clupei</taxon>
        <taxon>Clupeiformes</taxon>
        <taxon>Clupeoidei</taxon>
        <taxon>Clupeidae</taxon>
        <taxon>Alosa</taxon>
    </lineage>
</organism>
<dbReference type="Proteomes" id="UP000823561">
    <property type="component" value="Chromosome 13"/>
</dbReference>
<accession>A0AAV6G9E8</accession>
<keyword evidence="2" id="KW-1185">Reference proteome</keyword>
<evidence type="ECO:0000313" key="2">
    <source>
        <dbReference type="Proteomes" id="UP000823561"/>
    </source>
</evidence>
<proteinExistence type="predicted"/>
<dbReference type="AlphaFoldDB" id="A0AAV6G9E8"/>
<comment type="caution">
    <text evidence="1">The sequence shown here is derived from an EMBL/GenBank/DDBJ whole genome shotgun (WGS) entry which is preliminary data.</text>
</comment>
<reference evidence="1" key="1">
    <citation type="submission" date="2020-10" db="EMBL/GenBank/DDBJ databases">
        <title>Chromosome-scale genome assembly of the Allis shad, Alosa alosa.</title>
        <authorList>
            <person name="Margot Z."/>
            <person name="Christophe K."/>
            <person name="Cabau C."/>
            <person name="Louis A."/>
            <person name="Berthelot C."/>
            <person name="Parey E."/>
            <person name="Roest Crollius H."/>
            <person name="Montfort J."/>
            <person name="Robinson-Rechavi M."/>
            <person name="Bucao C."/>
            <person name="Bouchez O."/>
            <person name="Gislard M."/>
            <person name="Lluch J."/>
            <person name="Milhes M."/>
            <person name="Lampietro C."/>
            <person name="Lopez Roques C."/>
            <person name="Donnadieu C."/>
            <person name="Braasch I."/>
            <person name="Desvignes T."/>
            <person name="Postlethwait J."/>
            <person name="Bobe J."/>
            <person name="Guiguen Y."/>
        </authorList>
    </citation>
    <scope>NUCLEOTIDE SEQUENCE</scope>
    <source>
        <strain evidence="1">M-15738</strain>
        <tissue evidence="1">Blood</tissue>
    </source>
</reference>
<protein>
    <submittedName>
        <fullName evidence="1">Uncharacterized protein</fullName>
    </submittedName>
</protein>
<name>A0AAV6G9E8_9TELE</name>
<dbReference type="EMBL" id="JADWDJ010000013">
    <property type="protein sequence ID" value="KAG5271209.1"/>
    <property type="molecule type" value="Genomic_DNA"/>
</dbReference>
<sequence length="73" mass="7793">MKCSAGRMKVLGGPDPAHGPQFSHPCSTPSVFYTLLHPLSSTPSPHSHSLLMSCNQPFKTKKGNSLSVLGRFA</sequence>